<dbReference type="AlphaFoldDB" id="A0A6V8K7A1"/>
<organism evidence="1 2">
    <name type="scientific">Phytohabitans houttuyneae</name>
    <dbReference type="NCBI Taxonomy" id="1076126"/>
    <lineage>
        <taxon>Bacteria</taxon>
        <taxon>Bacillati</taxon>
        <taxon>Actinomycetota</taxon>
        <taxon>Actinomycetes</taxon>
        <taxon>Micromonosporales</taxon>
        <taxon>Micromonosporaceae</taxon>
    </lineage>
</organism>
<sequence length="318" mass="33428">MTVYRFDPEEMRGLAADLRRAADAAGAASLALIAVPTDGLPPEAAGLVAAQTRALWRLLAQGQSSLTGGARYLTGMATAVRKADDPTLRAAGLNLLTVTKAGEIVLKEISDRATGHRTALPDRARRWARILGTVSGEKAVLSAVGWSEWRKALRDAGVTPGSPLRRQIYETIRARAQSNIDEIQRYRGNSAPPDGGKGKQWGRRVSGLAPGPAGDLADLAAYLHASRKLRADEPQTGVAQVATDIRDFADLVAASNHLAADALIKTPLTAPAAVINEGIGLGADAVVLTLDSVNEARKGVDRVIDSVGDGFKSLARLP</sequence>
<keyword evidence="2" id="KW-1185">Reference proteome</keyword>
<evidence type="ECO:0000313" key="2">
    <source>
        <dbReference type="Proteomes" id="UP000482800"/>
    </source>
</evidence>
<comment type="caution">
    <text evidence="1">The sequence shown here is derived from an EMBL/GenBank/DDBJ whole genome shotgun (WGS) entry which is preliminary data.</text>
</comment>
<reference evidence="1 2" key="1">
    <citation type="submission" date="2020-03" db="EMBL/GenBank/DDBJ databases">
        <title>Whole genome shotgun sequence of Phytohabitans houttuyneae NBRC 108639.</title>
        <authorList>
            <person name="Komaki H."/>
            <person name="Tamura T."/>
        </authorList>
    </citation>
    <scope>NUCLEOTIDE SEQUENCE [LARGE SCALE GENOMIC DNA]</scope>
    <source>
        <strain evidence="1 2">NBRC 108639</strain>
    </source>
</reference>
<protein>
    <submittedName>
        <fullName evidence="1">Uncharacterized protein</fullName>
    </submittedName>
</protein>
<proteinExistence type="predicted"/>
<name>A0A6V8K7A1_9ACTN</name>
<dbReference type="RefSeq" id="WP_173059766.1">
    <property type="nucleotide sequence ID" value="NZ_BAABGO010000026.1"/>
</dbReference>
<dbReference type="EMBL" id="BLPF01000002">
    <property type="protein sequence ID" value="GFJ81083.1"/>
    <property type="molecule type" value="Genomic_DNA"/>
</dbReference>
<dbReference type="Proteomes" id="UP000482800">
    <property type="component" value="Unassembled WGS sequence"/>
</dbReference>
<evidence type="ECO:0000313" key="1">
    <source>
        <dbReference type="EMBL" id="GFJ81083.1"/>
    </source>
</evidence>
<gene>
    <name evidence="1" type="ORF">Phou_052630</name>
</gene>
<reference evidence="1 2" key="2">
    <citation type="submission" date="2020-03" db="EMBL/GenBank/DDBJ databases">
        <authorList>
            <person name="Ichikawa N."/>
            <person name="Kimura A."/>
            <person name="Kitahashi Y."/>
            <person name="Uohara A."/>
        </authorList>
    </citation>
    <scope>NUCLEOTIDE SEQUENCE [LARGE SCALE GENOMIC DNA]</scope>
    <source>
        <strain evidence="1 2">NBRC 108639</strain>
    </source>
</reference>
<accession>A0A6V8K7A1</accession>